<keyword evidence="10 15" id="KW-0521">NADP</keyword>
<accession>A0A220U8A1</accession>
<dbReference type="CDD" id="cd01284">
    <property type="entry name" value="Riboflavin_deaminase-reductase"/>
    <property type="match status" value="1"/>
</dbReference>
<evidence type="ECO:0000256" key="15">
    <source>
        <dbReference type="PIRNR" id="PIRNR006769"/>
    </source>
</evidence>
<feature type="binding site" evidence="18">
    <location>
        <position position="51"/>
    </location>
    <ligand>
        <name>Zn(2+)</name>
        <dbReference type="ChEBI" id="CHEBI:29105"/>
        <note>catalytic</note>
    </ligand>
</feature>
<dbReference type="PANTHER" id="PTHR38011:SF7">
    <property type="entry name" value="2,5-DIAMINO-6-RIBOSYLAMINO-4(3H)-PYRIMIDINONE 5'-PHOSPHATE REDUCTASE"/>
    <property type="match status" value="1"/>
</dbReference>
<dbReference type="Gene3D" id="3.40.140.10">
    <property type="entry name" value="Cytidine Deaminase, domain 2"/>
    <property type="match status" value="1"/>
</dbReference>
<dbReference type="InterPro" id="IPR024072">
    <property type="entry name" value="DHFR-like_dom_sf"/>
</dbReference>
<dbReference type="InterPro" id="IPR016193">
    <property type="entry name" value="Cytidine_deaminase-like"/>
</dbReference>
<dbReference type="Gene3D" id="3.40.430.10">
    <property type="entry name" value="Dihydrofolate Reductase, subunit A"/>
    <property type="match status" value="1"/>
</dbReference>
<sequence length="365" mass="38904">MMNDQAYMDAALDLAKAVQGQTSPNPPVGAVIVQNGAIVGFGAHMKAGEAHAEVHAIAMAGEKAHGATIYVTLEPCSHFGKTPPCADAIIKSGIGRVVIAAMDKNPKVAGKGVERLQQANITVESGVGKKAADELYRPFFHFTETKTPYVTVKSATSLDGKTATVTGESKWITGEEARLDVHQYRNANDAILVGVNTVLADDPKLTVRLPNGGRNPLRIILDTHLRIPPEANVVTDGEAETWIFTGNNVLSEKLDLFTNNPEVTILQLENNYIDIDQVLGYLGENRIMTLFVEGGAAINGSFLMAKAVNQLVTYMAPKLIGGESAPTSFAGLGIASIDDAINLSMKSVEMLGNDLKIISIPKEVK</sequence>
<dbReference type="SUPFAM" id="SSF53597">
    <property type="entry name" value="Dihydrofolate reductase-like"/>
    <property type="match status" value="1"/>
</dbReference>
<dbReference type="GO" id="GO:0008270">
    <property type="term" value="F:zinc ion binding"/>
    <property type="evidence" value="ECO:0007669"/>
    <property type="project" value="InterPro"/>
</dbReference>
<dbReference type="GO" id="GO:0050661">
    <property type="term" value="F:NADP binding"/>
    <property type="evidence" value="ECO:0007669"/>
    <property type="project" value="InterPro"/>
</dbReference>
<dbReference type="NCBIfam" id="TIGR00326">
    <property type="entry name" value="eubact_ribD"/>
    <property type="match status" value="1"/>
</dbReference>
<feature type="binding site" evidence="17">
    <location>
        <position position="155"/>
    </location>
    <ligand>
        <name>NADP(+)</name>
        <dbReference type="ChEBI" id="CHEBI:58349"/>
    </ligand>
</feature>
<organism evidence="20 21">
    <name type="scientific">Virgibacillus phasianinus</name>
    <dbReference type="NCBI Taxonomy" id="2017483"/>
    <lineage>
        <taxon>Bacteria</taxon>
        <taxon>Bacillati</taxon>
        <taxon>Bacillota</taxon>
        <taxon>Bacilli</taxon>
        <taxon>Bacillales</taxon>
        <taxon>Bacillaceae</taxon>
        <taxon>Virgibacillus</taxon>
    </lineage>
</organism>
<dbReference type="AlphaFoldDB" id="A0A220U8A1"/>
<evidence type="ECO:0000256" key="16">
    <source>
        <dbReference type="PIRSR" id="PIRSR006769-1"/>
    </source>
</evidence>
<name>A0A220U8A1_9BACI</name>
<comment type="catalytic activity">
    <reaction evidence="13 15">
        <text>5-amino-6-(5-phospho-D-ribitylamino)uracil + NADP(+) = 5-amino-6-(5-phospho-D-ribosylamino)uracil + NADPH + H(+)</text>
        <dbReference type="Rhea" id="RHEA:17845"/>
        <dbReference type="ChEBI" id="CHEBI:15378"/>
        <dbReference type="ChEBI" id="CHEBI:57783"/>
        <dbReference type="ChEBI" id="CHEBI:58349"/>
        <dbReference type="ChEBI" id="CHEBI:58421"/>
        <dbReference type="ChEBI" id="CHEBI:58453"/>
        <dbReference type="EC" id="1.1.1.193"/>
    </reaction>
</comment>
<dbReference type="PANTHER" id="PTHR38011">
    <property type="entry name" value="DIHYDROFOLATE REDUCTASE FAMILY PROTEIN (AFU_ORTHOLOGUE AFUA_8G06820)"/>
    <property type="match status" value="1"/>
</dbReference>
<dbReference type="InterPro" id="IPR016192">
    <property type="entry name" value="APOBEC/CMP_deaminase_Zn-bd"/>
</dbReference>
<gene>
    <name evidence="20" type="primary">ribD</name>
    <name evidence="20" type="ORF">CFK37_02400</name>
</gene>
<evidence type="ECO:0000256" key="17">
    <source>
        <dbReference type="PIRSR" id="PIRSR006769-2"/>
    </source>
</evidence>
<feature type="binding site" evidence="18">
    <location>
        <position position="85"/>
    </location>
    <ligand>
        <name>Zn(2+)</name>
        <dbReference type="ChEBI" id="CHEBI:29105"/>
        <note>catalytic</note>
    </ligand>
</feature>
<evidence type="ECO:0000256" key="8">
    <source>
        <dbReference type="ARBA" id="ARBA00022801"/>
    </source>
</evidence>
<evidence type="ECO:0000313" key="20">
    <source>
        <dbReference type="EMBL" id="ASK64265.1"/>
    </source>
</evidence>
<evidence type="ECO:0000256" key="9">
    <source>
        <dbReference type="ARBA" id="ARBA00022833"/>
    </source>
</evidence>
<evidence type="ECO:0000256" key="14">
    <source>
        <dbReference type="ARBA" id="ARBA00049886"/>
    </source>
</evidence>
<evidence type="ECO:0000256" key="5">
    <source>
        <dbReference type="ARBA" id="ARBA00007417"/>
    </source>
</evidence>
<dbReference type="NCBIfam" id="TIGR00227">
    <property type="entry name" value="ribD_Cterm"/>
    <property type="match status" value="1"/>
</dbReference>
<evidence type="ECO:0000256" key="13">
    <source>
        <dbReference type="ARBA" id="ARBA00049861"/>
    </source>
</evidence>
<feature type="binding site" evidence="17">
    <location>
        <position position="185"/>
    </location>
    <ligand>
        <name>substrate</name>
    </ligand>
</feature>
<dbReference type="Pfam" id="PF00383">
    <property type="entry name" value="dCMP_cyt_deam_1"/>
    <property type="match status" value="1"/>
</dbReference>
<dbReference type="InterPro" id="IPR002734">
    <property type="entry name" value="RibDG_C"/>
</dbReference>
<keyword evidence="12" id="KW-0511">Multifunctional enzyme</keyword>
<evidence type="ECO:0000256" key="3">
    <source>
        <dbReference type="ARBA" id="ARBA00004910"/>
    </source>
</evidence>
<feature type="binding site" evidence="17">
    <location>
        <position position="169"/>
    </location>
    <ligand>
        <name>NADP(+)</name>
        <dbReference type="ChEBI" id="CHEBI:58349"/>
    </ligand>
</feature>
<comment type="similarity">
    <text evidence="4 15">In the N-terminal section; belongs to the cytidine and deoxycytidylate deaminase family.</text>
</comment>
<dbReference type="UniPathway" id="UPA00275">
    <property type="reaction ID" value="UER00401"/>
</dbReference>
<keyword evidence="8 15" id="KW-0378">Hydrolase</keyword>
<evidence type="ECO:0000256" key="6">
    <source>
        <dbReference type="ARBA" id="ARBA00022619"/>
    </source>
</evidence>
<dbReference type="EC" id="1.1.1.193" evidence="15"/>
<evidence type="ECO:0000259" key="19">
    <source>
        <dbReference type="PROSITE" id="PS51747"/>
    </source>
</evidence>
<keyword evidence="6 15" id="KW-0686">Riboflavin biosynthesis</keyword>
<dbReference type="InterPro" id="IPR011549">
    <property type="entry name" value="RibD_C"/>
</dbReference>
<comment type="function">
    <text evidence="1 15">Converts 2,5-diamino-6-(ribosylamino)-4(3h)-pyrimidinone 5'-phosphate into 5-amino-6-(ribosylamino)-2,4(1h,3h)-pyrimidinedione 5'-phosphate.</text>
</comment>
<feature type="binding site" evidence="17">
    <location>
        <position position="293"/>
    </location>
    <ligand>
        <name>substrate</name>
    </ligand>
</feature>
<dbReference type="PROSITE" id="PS51747">
    <property type="entry name" value="CYT_DCMP_DEAMINASES_2"/>
    <property type="match status" value="1"/>
</dbReference>
<comment type="similarity">
    <text evidence="5 15">In the C-terminal section; belongs to the HTP reductase family.</text>
</comment>
<comment type="cofactor">
    <cofactor evidence="15 18">
        <name>Zn(2+)</name>
        <dbReference type="ChEBI" id="CHEBI:29105"/>
    </cofactor>
    <text evidence="15 18">Binds 1 zinc ion.</text>
</comment>
<dbReference type="FunFam" id="3.40.140.10:FF:000025">
    <property type="entry name" value="Riboflavin biosynthesis protein RibD"/>
    <property type="match status" value="1"/>
</dbReference>
<comment type="catalytic activity">
    <reaction evidence="14 15">
        <text>2,5-diamino-6-hydroxy-4-(5-phosphoribosylamino)-pyrimidine + H2O + H(+) = 5-amino-6-(5-phospho-D-ribosylamino)uracil + NH4(+)</text>
        <dbReference type="Rhea" id="RHEA:21868"/>
        <dbReference type="ChEBI" id="CHEBI:15377"/>
        <dbReference type="ChEBI" id="CHEBI:15378"/>
        <dbReference type="ChEBI" id="CHEBI:28938"/>
        <dbReference type="ChEBI" id="CHEBI:58453"/>
        <dbReference type="ChEBI" id="CHEBI:58614"/>
        <dbReference type="EC" id="3.5.4.26"/>
    </reaction>
</comment>
<dbReference type="SUPFAM" id="SSF53927">
    <property type="entry name" value="Cytidine deaminase-like"/>
    <property type="match status" value="1"/>
</dbReference>
<dbReference type="KEGG" id="vil:CFK37_02400"/>
<dbReference type="PIRSF" id="PIRSF006769">
    <property type="entry name" value="RibD"/>
    <property type="match status" value="1"/>
</dbReference>
<feature type="binding site" evidence="17">
    <location>
        <position position="171"/>
    </location>
    <ligand>
        <name>NADP(+)</name>
        <dbReference type="ChEBI" id="CHEBI:58349"/>
    </ligand>
</feature>
<dbReference type="Pfam" id="PF01872">
    <property type="entry name" value="RibD_C"/>
    <property type="match status" value="1"/>
</dbReference>
<proteinExistence type="inferred from homology"/>
<protein>
    <recommendedName>
        <fullName evidence="15">Riboflavin biosynthesis protein RibD</fullName>
    </recommendedName>
    <domain>
        <recommendedName>
            <fullName evidence="15">Diaminohydroxyphosphoribosylaminopyrimidine deaminase</fullName>
            <shortName evidence="15">DRAP deaminase</shortName>
            <ecNumber evidence="15">3.5.4.26</ecNumber>
        </recommendedName>
        <alternativeName>
            <fullName evidence="15">Riboflavin-specific deaminase</fullName>
        </alternativeName>
    </domain>
    <domain>
        <recommendedName>
            <fullName evidence="15">5-amino-6-(5-phosphoribosylamino)uracil reductase</fullName>
            <ecNumber evidence="15">1.1.1.193</ecNumber>
        </recommendedName>
        <alternativeName>
            <fullName evidence="15">HTP reductase</fullName>
        </alternativeName>
    </domain>
</protein>
<keyword evidence="21" id="KW-1185">Reference proteome</keyword>
<dbReference type="PROSITE" id="PS00903">
    <property type="entry name" value="CYT_DCMP_DEAMINASES_1"/>
    <property type="match status" value="1"/>
</dbReference>
<evidence type="ECO:0000256" key="7">
    <source>
        <dbReference type="ARBA" id="ARBA00022723"/>
    </source>
</evidence>
<feature type="binding site" evidence="17">
    <location>
        <position position="197"/>
    </location>
    <ligand>
        <name>NADP(+)</name>
        <dbReference type="ChEBI" id="CHEBI:58349"/>
    </ligand>
</feature>
<evidence type="ECO:0000313" key="21">
    <source>
        <dbReference type="Proteomes" id="UP000198312"/>
    </source>
</evidence>
<dbReference type="EC" id="3.5.4.26" evidence="15"/>
<evidence type="ECO:0000256" key="18">
    <source>
        <dbReference type="PIRSR" id="PIRSR006769-3"/>
    </source>
</evidence>
<keyword evidence="11 15" id="KW-0560">Oxidoreductase</keyword>
<evidence type="ECO:0000256" key="4">
    <source>
        <dbReference type="ARBA" id="ARBA00005259"/>
    </source>
</evidence>
<evidence type="ECO:0000256" key="2">
    <source>
        <dbReference type="ARBA" id="ARBA00004882"/>
    </source>
</evidence>
<keyword evidence="9 15" id="KW-0862">Zinc</keyword>
<feature type="active site" description="Proton donor" evidence="16">
    <location>
        <position position="53"/>
    </location>
</feature>
<keyword evidence="7 15" id="KW-0479">Metal-binding</keyword>
<dbReference type="InterPro" id="IPR004794">
    <property type="entry name" value="Eubact_RibD"/>
</dbReference>
<reference evidence="20 21" key="1">
    <citation type="submission" date="2017-07" db="EMBL/GenBank/DDBJ databases">
        <title>Virgibacillus sp. LM2416.</title>
        <authorList>
            <person name="Tak E.J."/>
            <person name="Bae J.-W."/>
        </authorList>
    </citation>
    <scope>NUCLEOTIDE SEQUENCE [LARGE SCALE GENOMIC DNA]</scope>
    <source>
        <strain evidence="20 21">LM2416</strain>
    </source>
</reference>
<dbReference type="InterPro" id="IPR002125">
    <property type="entry name" value="CMP_dCMP_dom"/>
</dbReference>
<dbReference type="GO" id="GO:0009231">
    <property type="term" value="P:riboflavin biosynthetic process"/>
    <property type="evidence" value="ECO:0007669"/>
    <property type="project" value="UniProtKB-UniPathway"/>
</dbReference>
<evidence type="ECO:0000256" key="10">
    <source>
        <dbReference type="ARBA" id="ARBA00022857"/>
    </source>
</evidence>
<comment type="pathway">
    <text evidence="3 15">Cofactor biosynthesis; riboflavin biosynthesis; 5-amino-6-(D-ribitylamino)uracil from GTP: step 3/4.</text>
</comment>
<dbReference type="GO" id="GO:0008703">
    <property type="term" value="F:5-amino-6-(5-phosphoribosylamino)uracil reductase activity"/>
    <property type="evidence" value="ECO:0007669"/>
    <property type="project" value="UniProtKB-EC"/>
</dbReference>
<feature type="binding site" evidence="18">
    <location>
        <position position="76"/>
    </location>
    <ligand>
        <name>Zn(2+)</name>
        <dbReference type="ChEBI" id="CHEBI:29105"/>
        <note>catalytic</note>
    </ligand>
</feature>
<evidence type="ECO:0000256" key="11">
    <source>
        <dbReference type="ARBA" id="ARBA00023002"/>
    </source>
</evidence>
<feature type="binding site" evidence="17">
    <location>
        <position position="223"/>
    </location>
    <ligand>
        <name>NADP(+)</name>
        <dbReference type="ChEBI" id="CHEBI:58349"/>
    </ligand>
</feature>
<dbReference type="GO" id="GO:0008835">
    <property type="term" value="F:diaminohydroxyphosphoribosylaminopyrimidine deaminase activity"/>
    <property type="evidence" value="ECO:0007669"/>
    <property type="project" value="UniProtKB-EC"/>
</dbReference>
<feature type="binding site" evidence="17">
    <location>
        <position position="205"/>
    </location>
    <ligand>
        <name>substrate</name>
    </ligand>
</feature>
<feature type="domain" description="CMP/dCMP-type deaminase" evidence="19">
    <location>
        <begin position="2"/>
        <end position="124"/>
    </location>
</feature>
<feature type="binding site" evidence="17">
    <location>
        <position position="208"/>
    </location>
    <ligand>
        <name>substrate</name>
    </ligand>
</feature>
<evidence type="ECO:0000256" key="12">
    <source>
        <dbReference type="ARBA" id="ARBA00023268"/>
    </source>
</evidence>
<dbReference type="EMBL" id="CP022315">
    <property type="protein sequence ID" value="ASK64265.1"/>
    <property type="molecule type" value="Genomic_DNA"/>
</dbReference>
<dbReference type="InterPro" id="IPR050765">
    <property type="entry name" value="Riboflavin_Biosynth_HTPR"/>
</dbReference>
<evidence type="ECO:0000256" key="1">
    <source>
        <dbReference type="ARBA" id="ARBA00002151"/>
    </source>
</evidence>
<comment type="pathway">
    <text evidence="2 15">Cofactor biosynthesis; riboflavin biosynthesis; 5-amino-6-(D-ribitylamino)uracil from GTP: step 2/4.</text>
</comment>
<dbReference type="Proteomes" id="UP000198312">
    <property type="component" value="Chromosome"/>
</dbReference>
<feature type="binding site" evidence="17">
    <location>
        <begin position="295"/>
        <end position="301"/>
    </location>
    <ligand>
        <name>NADP(+)</name>
        <dbReference type="ChEBI" id="CHEBI:58349"/>
    </ligand>
</feature>
<feature type="binding site" evidence="17">
    <location>
        <position position="201"/>
    </location>
    <ligand>
        <name>NADP(+)</name>
        <dbReference type="ChEBI" id="CHEBI:58349"/>
    </ligand>
</feature>